<dbReference type="EMBL" id="CM044705">
    <property type="protein sequence ID" value="KAI5664617.1"/>
    <property type="molecule type" value="Genomic_DNA"/>
</dbReference>
<proteinExistence type="predicted"/>
<keyword evidence="2" id="KW-1185">Reference proteome</keyword>
<comment type="caution">
    <text evidence="1">The sequence shown here is derived from an EMBL/GenBank/DDBJ whole genome shotgun (WGS) entry which is preliminary data.</text>
</comment>
<reference evidence="2" key="1">
    <citation type="journal article" date="2023" name="Nat. Plants">
        <title>Single-cell RNA sequencing provides a high-resolution roadmap for understanding the multicellular compartmentation of specialized metabolism.</title>
        <authorList>
            <person name="Sun S."/>
            <person name="Shen X."/>
            <person name="Li Y."/>
            <person name="Li Y."/>
            <person name="Wang S."/>
            <person name="Li R."/>
            <person name="Zhang H."/>
            <person name="Shen G."/>
            <person name="Guo B."/>
            <person name="Wei J."/>
            <person name="Xu J."/>
            <person name="St-Pierre B."/>
            <person name="Chen S."/>
            <person name="Sun C."/>
        </authorList>
    </citation>
    <scope>NUCLEOTIDE SEQUENCE [LARGE SCALE GENOMIC DNA]</scope>
</reference>
<dbReference type="Proteomes" id="UP001060085">
    <property type="component" value="Linkage Group LG05"/>
</dbReference>
<evidence type="ECO:0000313" key="2">
    <source>
        <dbReference type="Proteomes" id="UP001060085"/>
    </source>
</evidence>
<name>A0ACC0AUB7_CATRO</name>
<accession>A0ACC0AUB7</accession>
<sequence length="101" mass="11039">MTLPKLLGLYPIRTPPFMGISSSSSTLGFVLDLFAPPYSQANIIFMSLPIHQTEIPPLSGYKDRRKIGGRKLHLHESTSVEEPSNVPPISRDIAAPSHAMA</sequence>
<protein>
    <submittedName>
        <fullName evidence="1">Uncharacterized protein</fullName>
    </submittedName>
</protein>
<evidence type="ECO:0000313" key="1">
    <source>
        <dbReference type="EMBL" id="KAI5664617.1"/>
    </source>
</evidence>
<gene>
    <name evidence="1" type="ORF">M9H77_23940</name>
</gene>
<organism evidence="1 2">
    <name type="scientific">Catharanthus roseus</name>
    <name type="common">Madagascar periwinkle</name>
    <name type="synonym">Vinca rosea</name>
    <dbReference type="NCBI Taxonomy" id="4058"/>
    <lineage>
        <taxon>Eukaryota</taxon>
        <taxon>Viridiplantae</taxon>
        <taxon>Streptophyta</taxon>
        <taxon>Embryophyta</taxon>
        <taxon>Tracheophyta</taxon>
        <taxon>Spermatophyta</taxon>
        <taxon>Magnoliopsida</taxon>
        <taxon>eudicotyledons</taxon>
        <taxon>Gunneridae</taxon>
        <taxon>Pentapetalae</taxon>
        <taxon>asterids</taxon>
        <taxon>lamiids</taxon>
        <taxon>Gentianales</taxon>
        <taxon>Apocynaceae</taxon>
        <taxon>Rauvolfioideae</taxon>
        <taxon>Vinceae</taxon>
        <taxon>Catharanthinae</taxon>
        <taxon>Catharanthus</taxon>
    </lineage>
</organism>